<sequence>MSSCYYKDFPALRALEGELGYSLPPLAYLDNAATTHKPSTVLEAVEGYYRDCNANPYRGVYRTSVASTRLYEGSRAIVADFIGAKADEIVFTRNTTEAINLVAHCFALERLRPGDEIALPISEHHSNLVVWQHVCEKTGAKLVFLHPDKNGRLRDNEMEEKIGPATKIVAIAHVSNVLGTIFPIERIVSRAHDMGAVVMLDCAQSAGHRPLDMKRLGVDFAAFSGHKMYAPMGIGVLYARTDLLESMPPYMFGGEMIDAVHERHSTFEAGPKRFEAGTPNVAGAIGLAAAIDYLTRIGFDEIESIERDLANRLIDGMRAIDSLRIYGNPYPTLDRSGVVAFGVVGAHPQDVALVLDSRNIAVRSGSHCAQPLHRRLGVEQSCRVSPCFYNTPDEIDRFLDTVEGARRTISRRIMSVFP</sequence>
<dbReference type="Gene3D" id="3.90.1150.10">
    <property type="entry name" value="Aspartate Aminotransferase, domain 1"/>
    <property type="match status" value="1"/>
</dbReference>
<dbReference type="InterPro" id="IPR000192">
    <property type="entry name" value="Aminotrans_V_dom"/>
</dbReference>
<protein>
    <recommendedName>
        <fullName evidence="3 8">Cysteine desulfurase</fullName>
        <ecNumber evidence="3 8">2.8.1.7</ecNumber>
    </recommendedName>
</protein>
<dbReference type="PIRSF" id="PIRSF005572">
    <property type="entry name" value="NifS"/>
    <property type="match status" value="1"/>
</dbReference>
<evidence type="ECO:0000256" key="2">
    <source>
        <dbReference type="ARBA" id="ARBA00010447"/>
    </source>
</evidence>
<dbReference type="PANTHER" id="PTHR43586">
    <property type="entry name" value="CYSTEINE DESULFURASE"/>
    <property type="match status" value="1"/>
</dbReference>
<comment type="catalytic activity">
    <reaction evidence="6 8">
        <text>(sulfur carrier)-H + L-cysteine = (sulfur carrier)-SH + L-alanine</text>
        <dbReference type="Rhea" id="RHEA:43892"/>
        <dbReference type="Rhea" id="RHEA-COMP:14737"/>
        <dbReference type="Rhea" id="RHEA-COMP:14739"/>
        <dbReference type="ChEBI" id="CHEBI:29917"/>
        <dbReference type="ChEBI" id="CHEBI:35235"/>
        <dbReference type="ChEBI" id="CHEBI:57972"/>
        <dbReference type="ChEBI" id="CHEBI:64428"/>
        <dbReference type="EC" id="2.8.1.7"/>
    </reaction>
</comment>
<proteinExistence type="inferred from homology"/>
<evidence type="ECO:0000256" key="6">
    <source>
        <dbReference type="ARBA" id="ARBA00050776"/>
    </source>
</evidence>
<accession>A0ABN6MF22</accession>
<comment type="similarity">
    <text evidence="2 8">Belongs to the class-V pyridoxal-phosphate-dependent aminotransferase family. Csd subfamily.</text>
</comment>
<dbReference type="Gene3D" id="3.40.640.10">
    <property type="entry name" value="Type I PLP-dependent aspartate aminotransferase-like (Major domain)"/>
    <property type="match status" value="1"/>
</dbReference>
<evidence type="ECO:0000256" key="8">
    <source>
        <dbReference type="RuleBase" id="RU004506"/>
    </source>
</evidence>
<organism evidence="10 11">
    <name type="scientific">Raoultibacter timonensis</name>
    <dbReference type="NCBI Taxonomy" id="1907662"/>
    <lineage>
        <taxon>Bacteria</taxon>
        <taxon>Bacillati</taxon>
        <taxon>Actinomycetota</taxon>
        <taxon>Coriobacteriia</taxon>
        <taxon>Eggerthellales</taxon>
        <taxon>Eggerthellaceae</taxon>
        <taxon>Raoultibacter</taxon>
    </lineage>
</organism>
<reference evidence="10 11" key="1">
    <citation type="submission" date="2022-01" db="EMBL/GenBank/DDBJ databases">
        <title>Novel bile acid biosynthetic pathways are enriched in the microbiome of centenarians.</title>
        <authorList>
            <person name="Sato Y."/>
            <person name="Atarashi K."/>
            <person name="Plichta R.D."/>
            <person name="Arai Y."/>
            <person name="Sasajima S."/>
            <person name="Kearney M.S."/>
            <person name="Suda W."/>
            <person name="Takeshita K."/>
            <person name="Sasaki T."/>
            <person name="Okamoto S."/>
            <person name="Skelly N.A."/>
            <person name="Okamura Y."/>
            <person name="Vlamakis H."/>
            <person name="Li Y."/>
            <person name="Tanoue T."/>
            <person name="Takei H."/>
            <person name="Nittono H."/>
            <person name="Narushima S."/>
            <person name="Irie J."/>
            <person name="Itoh H."/>
            <person name="Moriya K."/>
            <person name="Sugiura Y."/>
            <person name="Suematsu M."/>
            <person name="Moritoki N."/>
            <person name="Shibata S."/>
            <person name="Littman R.D."/>
            <person name="Fischbach A.M."/>
            <person name="Uwamino Y."/>
            <person name="Inoue T."/>
            <person name="Honda A."/>
            <person name="Hattori M."/>
            <person name="Murai T."/>
            <person name="Xavier J.R."/>
            <person name="Hirose N."/>
            <person name="Honda K."/>
        </authorList>
    </citation>
    <scope>NUCLEOTIDE SEQUENCE [LARGE SCALE GENOMIC DNA]</scope>
    <source>
        <strain evidence="10 11">CE91-St30</strain>
    </source>
</reference>
<dbReference type="InterPro" id="IPR015421">
    <property type="entry name" value="PyrdxlP-dep_Trfase_major"/>
</dbReference>
<name>A0ABN6MF22_9ACTN</name>
<gene>
    <name evidence="10" type="ORF">CE91St30_19200</name>
</gene>
<keyword evidence="4 8" id="KW-0808">Transferase</keyword>
<dbReference type="EC" id="2.8.1.7" evidence="3 8"/>
<dbReference type="CDD" id="cd06453">
    <property type="entry name" value="SufS_like"/>
    <property type="match status" value="1"/>
</dbReference>
<comment type="function">
    <text evidence="8">Catalyzes the removal of elemental sulfur and selenium atoms from L-cysteine, L-cystine, L-selenocysteine, and L-selenocystine to produce L-alanine.</text>
</comment>
<keyword evidence="11" id="KW-1185">Reference proteome</keyword>
<keyword evidence="5 8" id="KW-0663">Pyridoxal phosphate</keyword>
<evidence type="ECO:0000256" key="4">
    <source>
        <dbReference type="ARBA" id="ARBA00022679"/>
    </source>
</evidence>
<evidence type="ECO:0000313" key="10">
    <source>
        <dbReference type="EMBL" id="BDE96587.1"/>
    </source>
</evidence>
<evidence type="ECO:0000313" key="11">
    <source>
        <dbReference type="Proteomes" id="UP001320544"/>
    </source>
</evidence>
<evidence type="ECO:0000256" key="7">
    <source>
        <dbReference type="RuleBase" id="RU004504"/>
    </source>
</evidence>
<dbReference type="PROSITE" id="PS00595">
    <property type="entry name" value="AA_TRANSFER_CLASS_5"/>
    <property type="match status" value="1"/>
</dbReference>
<evidence type="ECO:0000256" key="3">
    <source>
        <dbReference type="ARBA" id="ARBA00012239"/>
    </source>
</evidence>
<dbReference type="PANTHER" id="PTHR43586:SF8">
    <property type="entry name" value="CYSTEINE DESULFURASE 1, CHLOROPLASTIC"/>
    <property type="match status" value="1"/>
</dbReference>
<dbReference type="InterPro" id="IPR010970">
    <property type="entry name" value="Cys_dSase_SufS"/>
</dbReference>
<dbReference type="EMBL" id="AP025564">
    <property type="protein sequence ID" value="BDE96587.1"/>
    <property type="molecule type" value="Genomic_DNA"/>
</dbReference>
<dbReference type="SUPFAM" id="SSF53383">
    <property type="entry name" value="PLP-dependent transferases"/>
    <property type="match status" value="1"/>
</dbReference>
<evidence type="ECO:0000256" key="1">
    <source>
        <dbReference type="ARBA" id="ARBA00001933"/>
    </source>
</evidence>
<feature type="domain" description="Aminotransferase class V" evidence="9">
    <location>
        <begin position="28"/>
        <end position="398"/>
    </location>
</feature>
<dbReference type="InterPro" id="IPR020578">
    <property type="entry name" value="Aminotrans_V_PyrdxlP_BS"/>
</dbReference>
<dbReference type="Proteomes" id="UP001320544">
    <property type="component" value="Chromosome"/>
</dbReference>
<evidence type="ECO:0000259" key="9">
    <source>
        <dbReference type="Pfam" id="PF00266"/>
    </source>
</evidence>
<dbReference type="InterPro" id="IPR016454">
    <property type="entry name" value="Cysteine_dSase"/>
</dbReference>
<comment type="cofactor">
    <cofactor evidence="1 7">
        <name>pyridoxal 5'-phosphate</name>
        <dbReference type="ChEBI" id="CHEBI:597326"/>
    </cofactor>
</comment>
<dbReference type="Pfam" id="PF00266">
    <property type="entry name" value="Aminotran_5"/>
    <property type="match status" value="1"/>
</dbReference>
<dbReference type="InterPro" id="IPR015424">
    <property type="entry name" value="PyrdxlP-dep_Trfase"/>
</dbReference>
<dbReference type="RefSeq" id="WP_244385842.1">
    <property type="nucleotide sequence ID" value="NZ_AP025564.1"/>
</dbReference>
<dbReference type="InterPro" id="IPR015422">
    <property type="entry name" value="PyrdxlP-dep_Trfase_small"/>
</dbReference>
<dbReference type="NCBIfam" id="TIGR01979">
    <property type="entry name" value="sufS"/>
    <property type="match status" value="1"/>
</dbReference>
<evidence type="ECO:0000256" key="5">
    <source>
        <dbReference type="ARBA" id="ARBA00022898"/>
    </source>
</evidence>